<dbReference type="Pfam" id="PF14111">
    <property type="entry name" value="DUF4283"/>
    <property type="match status" value="1"/>
</dbReference>
<reference evidence="2 3" key="1">
    <citation type="journal article" date="2024" name="Plant Biotechnol. J.">
        <title>Dendrobium thyrsiflorum genome and its molecular insights into genes involved in important horticultural traits.</title>
        <authorList>
            <person name="Chen B."/>
            <person name="Wang J.Y."/>
            <person name="Zheng P.J."/>
            <person name="Li K.L."/>
            <person name="Liang Y.M."/>
            <person name="Chen X.F."/>
            <person name="Zhang C."/>
            <person name="Zhao X."/>
            <person name="He X."/>
            <person name="Zhang G.Q."/>
            <person name="Liu Z.J."/>
            <person name="Xu Q."/>
        </authorList>
    </citation>
    <scope>NUCLEOTIDE SEQUENCE [LARGE SCALE GENOMIC DNA]</scope>
    <source>
        <strain evidence="2">GZMU011</strain>
    </source>
</reference>
<dbReference type="EMBL" id="JANQDX010000017">
    <property type="protein sequence ID" value="KAL0908343.1"/>
    <property type="molecule type" value="Genomic_DNA"/>
</dbReference>
<dbReference type="AlphaFoldDB" id="A0ABD0U6W8"/>
<dbReference type="InterPro" id="IPR025558">
    <property type="entry name" value="DUF4283"/>
</dbReference>
<proteinExistence type="predicted"/>
<accession>A0ABD0U6W8</accession>
<evidence type="ECO:0000259" key="1">
    <source>
        <dbReference type="Pfam" id="PF14111"/>
    </source>
</evidence>
<dbReference type="PANTHER" id="PTHR31286">
    <property type="entry name" value="GLYCINE-RICH CELL WALL STRUCTURAL PROTEIN 1.8-LIKE"/>
    <property type="match status" value="1"/>
</dbReference>
<protein>
    <recommendedName>
        <fullName evidence="1">DUF4283 domain-containing protein</fullName>
    </recommendedName>
</protein>
<dbReference type="PANTHER" id="PTHR31286:SF179">
    <property type="entry name" value="RNASE H TYPE-1 DOMAIN-CONTAINING PROTEIN"/>
    <property type="match status" value="1"/>
</dbReference>
<sequence>MVVSPSSDNVPSVVFLRCGFRSKKLCLFQFLFNLPWLAFFPTCRPSLDVIRKFFFNLKLHAEFSVTVLDQSHVLIKLSNDLDYSRVFCHRSYLVNNCFMKLTKWTPLLDVNVESPMIPIWVSFPNLRPHLFSPRILHALGSMFGRPLKVDNATSVGSRPSLAHVLVELDIFKNYPKQIWLGPEKSWGECSSASLSGPLSHVNHVLSVGKANSNALVISSLAVNEEGAGGIPSVVGLPVDTTVPVNVLGVSSLAVNEVGVAGDPIEVGLPVDTSVVLGVGCDVGSVPLAPVGTDVSVSEFLHVGGVNEESCNPVVNVIASGLKEGTCVNLGNVVIDSTVLNVGAMCHSPCLDNHVSTPSPSLTNVNADDEEEFCFVSLRPVSLVPNSFDDNGQDGVVIFDSNPLGQVVICEALDTKGVEVSNGVIHEGTEVEVVVSPSVNLHVASTFVDIPISVVSNAELKAHLALSVNNSYVDHSDWLNVTDGNVDEIANDFQNAQDMYNLMAGRVVDHAVSSGGGKRSKHKYKKK</sequence>
<evidence type="ECO:0000313" key="2">
    <source>
        <dbReference type="EMBL" id="KAL0908343.1"/>
    </source>
</evidence>
<feature type="domain" description="DUF4283" evidence="1">
    <location>
        <begin position="46"/>
        <end position="109"/>
    </location>
</feature>
<comment type="caution">
    <text evidence="2">The sequence shown here is derived from an EMBL/GenBank/DDBJ whole genome shotgun (WGS) entry which is preliminary data.</text>
</comment>
<organism evidence="2 3">
    <name type="scientific">Dendrobium thyrsiflorum</name>
    <name type="common">Pinecone-like raceme dendrobium</name>
    <name type="synonym">Orchid</name>
    <dbReference type="NCBI Taxonomy" id="117978"/>
    <lineage>
        <taxon>Eukaryota</taxon>
        <taxon>Viridiplantae</taxon>
        <taxon>Streptophyta</taxon>
        <taxon>Embryophyta</taxon>
        <taxon>Tracheophyta</taxon>
        <taxon>Spermatophyta</taxon>
        <taxon>Magnoliopsida</taxon>
        <taxon>Liliopsida</taxon>
        <taxon>Asparagales</taxon>
        <taxon>Orchidaceae</taxon>
        <taxon>Epidendroideae</taxon>
        <taxon>Malaxideae</taxon>
        <taxon>Dendrobiinae</taxon>
        <taxon>Dendrobium</taxon>
    </lineage>
</organism>
<dbReference type="InterPro" id="IPR040256">
    <property type="entry name" value="At4g02000-like"/>
</dbReference>
<dbReference type="Proteomes" id="UP001552299">
    <property type="component" value="Unassembled WGS sequence"/>
</dbReference>
<gene>
    <name evidence="2" type="ORF">M5K25_022832</name>
</gene>
<evidence type="ECO:0000313" key="3">
    <source>
        <dbReference type="Proteomes" id="UP001552299"/>
    </source>
</evidence>
<keyword evidence="3" id="KW-1185">Reference proteome</keyword>
<name>A0ABD0U6W8_DENTH</name>